<accession>A0A392R7E1</accession>
<dbReference type="AlphaFoldDB" id="A0A392R7E1"/>
<keyword evidence="1" id="KW-0175">Coiled coil</keyword>
<organism evidence="2 3">
    <name type="scientific">Trifolium medium</name>
    <dbReference type="NCBI Taxonomy" id="97028"/>
    <lineage>
        <taxon>Eukaryota</taxon>
        <taxon>Viridiplantae</taxon>
        <taxon>Streptophyta</taxon>
        <taxon>Embryophyta</taxon>
        <taxon>Tracheophyta</taxon>
        <taxon>Spermatophyta</taxon>
        <taxon>Magnoliopsida</taxon>
        <taxon>eudicotyledons</taxon>
        <taxon>Gunneridae</taxon>
        <taxon>Pentapetalae</taxon>
        <taxon>rosids</taxon>
        <taxon>fabids</taxon>
        <taxon>Fabales</taxon>
        <taxon>Fabaceae</taxon>
        <taxon>Papilionoideae</taxon>
        <taxon>50 kb inversion clade</taxon>
        <taxon>NPAAA clade</taxon>
        <taxon>Hologalegina</taxon>
        <taxon>IRL clade</taxon>
        <taxon>Trifolieae</taxon>
        <taxon>Trifolium</taxon>
    </lineage>
</organism>
<protein>
    <submittedName>
        <fullName evidence="2">Uncharacterized protein</fullName>
    </submittedName>
</protein>
<feature type="coiled-coil region" evidence="1">
    <location>
        <begin position="62"/>
        <end position="96"/>
    </location>
</feature>
<reference evidence="2 3" key="1">
    <citation type="journal article" date="2018" name="Front. Plant Sci.">
        <title>Red Clover (Trifolium pratense) and Zigzag Clover (T. medium) - A Picture of Genomic Similarities and Differences.</title>
        <authorList>
            <person name="Dluhosova J."/>
            <person name="Istvanek J."/>
            <person name="Nedelnik J."/>
            <person name="Repkova J."/>
        </authorList>
    </citation>
    <scope>NUCLEOTIDE SEQUENCE [LARGE SCALE GENOMIC DNA]</scope>
    <source>
        <strain evidence="3">cv. 10/8</strain>
        <tissue evidence="2">Leaf</tissue>
    </source>
</reference>
<keyword evidence="3" id="KW-1185">Reference proteome</keyword>
<evidence type="ECO:0000256" key="1">
    <source>
        <dbReference type="SAM" id="Coils"/>
    </source>
</evidence>
<proteinExistence type="predicted"/>
<evidence type="ECO:0000313" key="2">
    <source>
        <dbReference type="EMBL" id="MCI32481.1"/>
    </source>
</evidence>
<sequence length="139" mass="15474">MITKQLVAQGKGHMNYAYGAHPCLTPNQAFPQDQKSENHFESFEDTLILAMQLTQGNFEVMKANQEMSSKQHEASIKNLENQMGQLSKHISSLQAHEGFSGNTTINPRNESCNAINLRSREVSSPVVVEKPCKKKVASE</sequence>
<dbReference type="Proteomes" id="UP000265520">
    <property type="component" value="Unassembled WGS sequence"/>
</dbReference>
<evidence type="ECO:0000313" key="3">
    <source>
        <dbReference type="Proteomes" id="UP000265520"/>
    </source>
</evidence>
<name>A0A392R7E1_9FABA</name>
<feature type="non-terminal residue" evidence="2">
    <location>
        <position position="139"/>
    </location>
</feature>
<dbReference type="EMBL" id="LXQA010195927">
    <property type="protein sequence ID" value="MCI32481.1"/>
    <property type="molecule type" value="Genomic_DNA"/>
</dbReference>
<comment type="caution">
    <text evidence="2">The sequence shown here is derived from an EMBL/GenBank/DDBJ whole genome shotgun (WGS) entry which is preliminary data.</text>
</comment>